<accession>A0A7C4VYI9</accession>
<dbReference type="EMBL" id="DSZH01000065">
    <property type="protein sequence ID" value="HGU47205.1"/>
    <property type="molecule type" value="Genomic_DNA"/>
</dbReference>
<sequence>MNKHRQKGYKLEHFLEKFFNENGIEVKRRGLAYEEDLVFIKTGEKMEVKNRKNANLSQIYEFLGENDYLVIKQTSRKHRNRPILVVMKLEKFLELLRGRIVKEEENVKEK</sequence>
<protein>
    <recommendedName>
        <fullName evidence="2">Holliday junction resolvase</fullName>
    </recommendedName>
</protein>
<dbReference type="AlphaFoldDB" id="A0A7C4VYI9"/>
<comment type="caution">
    <text evidence="1">The sequence shown here is derived from an EMBL/GenBank/DDBJ whole genome shotgun (WGS) entry which is preliminary data.</text>
</comment>
<evidence type="ECO:0000313" key="1">
    <source>
        <dbReference type="EMBL" id="HGU47205.1"/>
    </source>
</evidence>
<proteinExistence type="predicted"/>
<gene>
    <name evidence="1" type="ORF">ENT60_01390</name>
</gene>
<name>A0A7C4VYI9_UNCW3</name>
<reference evidence="1" key="1">
    <citation type="journal article" date="2020" name="mSystems">
        <title>Genome- and Community-Level Interaction Insights into Carbon Utilization and Element Cycling Functions of Hydrothermarchaeota in Hydrothermal Sediment.</title>
        <authorList>
            <person name="Zhou Z."/>
            <person name="Liu Y."/>
            <person name="Xu W."/>
            <person name="Pan J."/>
            <person name="Luo Z.H."/>
            <person name="Li M."/>
        </authorList>
    </citation>
    <scope>NUCLEOTIDE SEQUENCE [LARGE SCALE GENOMIC DNA]</scope>
    <source>
        <strain evidence="1">SpSt-594</strain>
    </source>
</reference>
<organism evidence="1">
    <name type="scientific">candidate division WOR-3 bacterium</name>
    <dbReference type="NCBI Taxonomy" id="2052148"/>
    <lineage>
        <taxon>Bacteria</taxon>
        <taxon>Bacteria division WOR-3</taxon>
    </lineage>
</organism>
<evidence type="ECO:0008006" key="2">
    <source>
        <dbReference type="Google" id="ProtNLM"/>
    </source>
</evidence>